<accession>A0AAV1S1X1</accession>
<feature type="region of interest" description="Disordered" evidence="9">
    <location>
        <begin position="1"/>
        <end position="28"/>
    </location>
</feature>
<dbReference type="GO" id="GO:0045893">
    <property type="term" value="P:positive regulation of DNA-templated transcription"/>
    <property type="evidence" value="ECO:0007669"/>
    <property type="project" value="TreeGrafter"/>
</dbReference>
<dbReference type="GO" id="GO:0006950">
    <property type="term" value="P:response to stress"/>
    <property type="evidence" value="ECO:0007669"/>
    <property type="project" value="TreeGrafter"/>
</dbReference>
<dbReference type="InterPro" id="IPR001471">
    <property type="entry name" value="AP2/ERF_dom"/>
</dbReference>
<dbReference type="PANTHER" id="PTHR31241">
    <property type="entry name" value="DEHYDRATION-RESPONSIVE ELEMENT-BINDING PROTEIN 2C"/>
    <property type="match status" value="1"/>
</dbReference>
<evidence type="ECO:0000256" key="9">
    <source>
        <dbReference type="SAM" id="MobiDB-lite"/>
    </source>
</evidence>
<reference evidence="11 12" key="1">
    <citation type="submission" date="2024-01" db="EMBL/GenBank/DDBJ databases">
        <authorList>
            <person name="Waweru B."/>
        </authorList>
    </citation>
    <scope>NUCLEOTIDE SEQUENCE [LARGE SCALE GENOMIC DNA]</scope>
</reference>
<sequence>MKDSSRQSSSLGFSSKNKKKWQRRRNGCGSIEDTLAKWNRHNKLQISKVPGKGSKKGCMKGKGGPENRNCRYRGVRQRTWGKWVAEIREPAKKCSLMNKQTSRLWLGTFSTAVEAARAYDYAAKAMYGPNAILNFPDSSVKSGDHLDNLSSSITATETSSTESRTTLDSYEGKKVENLKMNHCWSREGIRQSDSSGICAFQESEEEVEKLQVAESSAMELKAEERILANDWRSSRHIKAEAPVSRGEIDGELAEILKAWGCCGINDRYGLLQNETENVEYKLKEVDHQPLCQEIESGFSTRVNECVDSDYDIRTDHQPLYNVERPILRTATGGEFSGLKFSDHSDARRDHLNPGLCDPEIDVKPFIQGVSDNSALKGGRNYGYDPGKVGSASPLQSGRPPGFSSQLQAPGTNIPGSLSYIQEADLGLGCSFDLSKQDFTWGVVGEPGLLDSWFP</sequence>
<evidence type="ECO:0000256" key="4">
    <source>
        <dbReference type="ARBA" id="ARBA00023125"/>
    </source>
</evidence>
<dbReference type="PANTHER" id="PTHR31241:SF62">
    <property type="entry name" value="DEHYDRATION-RESPONSIVE ELEMENT-BINDING PROTEIN 2D"/>
    <property type="match status" value="1"/>
</dbReference>
<feature type="domain" description="AP2/ERF" evidence="10">
    <location>
        <begin position="71"/>
        <end position="136"/>
    </location>
</feature>
<evidence type="ECO:0000256" key="2">
    <source>
        <dbReference type="ARBA" id="ARBA00023015"/>
    </source>
</evidence>
<protein>
    <recommendedName>
        <fullName evidence="10">AP2/ERF domain-containing protein</fullName>
    </recommendedName>
</protein>
<dbReference type="EMBL" id="CAWUPB010001160">
    <property type="protein sequence ID" value="CAK7343750.1"/>
    <property type="molecule type" value="Genomic_DNA"/>
</dbReference>
<dbReference type="PROSITE" id="PS51032">
    <property type="entry name" value="AP2_ERF"/>
    <property type="match status" value="1"/>
</dbReference>
<keyword evidence="6" id="KW-0804">Transcription</keyword>
<comment type="similarity">
    <text evidence="8">Belongs to the AP2/ERF transcription factor family. ERF subfamily.</text>
</comment>
<proteinExistence type="inferred from homology"/>
<dbReference type="InterPro" id="IPR036955">
    <property type="entry name" value="AP2/ERF_dom_sf"/>
</dbReference>
<dbReference type="CDD" id="cd00018">
    <property type="entry name" value="AP2"/>
    <property type="match status" value="1"/>
</dbReference>
<keyword evidence="5" id="KW-0010">Activator</keyword>
<gene>
    <name evidence="11" type="ORF">DCAF_LOCUS17472</name>
</gene>
<evidence type="ECO:0000313" key="12">
    <source>
        <dbReference type="Proteomes" id="UP001314170"/>
    </source>
</evidence>
<keyword evidence="2" id="KW-0805">Transcription regulation</keyword>
<dbReference type="PRINTS" id="PR00367">
    <property type="entry name" value="ETHRSPELEMNT"/>
</dbReference>
<dbReference type="Pfam" id="PF00847">
    <property type="entry name" value="AP2"/>
    <property type="match status" value="1"/>
</dbReference>
<feature type="compositionally biased region" description="Basic residues" evidence="9">
    <location>
        <begin position="16"/>
        <end position="26"/>
    </location>
</feature>
<comment type="caution">
    <text evidence="11">The sequence shown here is derived from an EMBL/GenBank/DDBJ whole genome shotgun (WGS) entry which is preliminary data.</text>
</comment>
<keyword evidence="4" id="KW-0238">DNA-binding</keyword>
<evidence type="ECO:0000256" key="5">
    <source>
        <dbReference type="ARBA" id="ARBA00023159"/>
    </source>
</evidence>
<dbReference type="AlphaFoldDB" id="A0AAV1S1X1"/>
<evidence type="ECO:0000256" key="1">
    <source>
        <dbReference type="ARBA" id="ARBA00004123"/>
    </source>
</evidence>
<dbReference type="GO" id="GO:0005634">
    <property type="term" value="C:nucleus"/>
    <property type="evidence" value="ECO:0007669"/>
    <property type="project" value="UniProtKB-SubCell"/>
</dbReference>
<evidence type="ECO:0000313" key="11">
    <source>
        <dbReference type="EMBL" id="CAK7343750.1"/>
    </source>
</evidence>
<dbReference type="InterPro" id="IPR016177">
    <property type="entry name" value="DNA-bd_dom_sf"/>
</dbReference>
<organism evidence="11 12">
    <name type="scientific">Dovyalis caffra</name>
    <dbReference type="NCBI Taxonomy" id="77055"/>
    <lineage>
        <taxon>Eukaryota</taxon>
        <taxon>Viridiplantae</taxon>
        <taxon>Streptophyta</taxon>
        <taxon>Embryophyta</taxon>
        <taxon>Tracheophyta</taxon>
        <taxon>Spermatophyta</taxon>
        <taxon>Magnoliopsida</taxon>
        <taxon>eudicotyledons</taxon>
        <taxon>Gunneridae</taxon>
        <taxon>Pentapetalae</taxon>
        <taxon>rosids</taxon>
        <taxon>fabids</taxon>
        <taxon>Malpighiales</taxon>
        <taxon>Salicaceae</taxon>
        <taxon>Flacourtieae</taxon>
        <taxon>Dovyalis</taxon>
    </lineage>
</organism>
<name>A0AAV1S1X1_9ROSI</name>
<keyword evidence="12" id="KW-1185">Reference proteome</keyword>
<dbReference type="SMART" id="SM00380">
    <property type="entry name" value="AP2"/>
    <property type="match status" value="1"/>
</dbReference>
<dbReference type="Gene3D" id="3.30.730.10">
    <property type="entry name" value="AP2/ERF domain"/>
    <property type="match status" value="1"/>
</dbReference>
<dbReference type="GO" id="GO:0000976">
    <property type="term" value="F:transcription cis-regulatory region binding"/>
    <property type="evidence" value="ECO:0007669"/>
    <property type="project" value="TreeGrafter"/>
</dbReference>
<dbReference type="FunFam" id="3.30.730.10:FF:000001">
    <property type="entry name" value="Ethylene-responsive transcription factor 2"/>
    <property type="match status" value="1"/>
</dbReference>
<keyword evidence="7" id="KW-0539">Nucleus</keyword>
<evidence type="ECO:0000256" key="8">
    <source>
        <dbReference type="ARBA" id="ARBA00024343"/>
    </source>
</evidence>
<evidence type="ECO:0000259" key="10">
    <source>
        <dbReference type="PROSITE" id="PS51032"/>
    </source>
</evidence>
<keyword evidence="3" id="KW-0346">Stress response</keyword>
<dbReference type="Proteomes" id="UP001314170">
    <property type="component" value="Unassembled WGS sequence"/>
</dbReference>
<dbReference type="SUPFAM" id="SSF54171">
    <property type="entry name" value="DNA-binding domain"/>
    <property type="match status" value="1"/>
</dbReference>
<comment type="subcellular location">
    <subcellularLocation>
        <location evidence="1">Nucleus</location>
    </subcellularLocation>
</comment>
<evidence type="ECO:0000256" key="7">
    <source>
        <dbReference type="ARBA" id="ARBA00023242"/>
    </source>
</evidence>
<dbReference type="GO" id="GO:0003700">
    <property type="term" value="F:DNA-binding transcription factor activity"/>
    <property type="evidence" value="ECO:0007669"/>
    <property type="project" value="InterPro"/>
</dbReference>
<evidence type="ECO:0000256" key="6">
    <source>
        <dbReference type="ARBA" id="ARBA00023163"/>
    </source>
</evidence>
<evidence type="ECO:0000256" key="3">
    <source>
        <dbReference type="ARBA" id="ARBA00023016"/>
    </source>
</evidence>
<feature type="compositionally biased region" description="Low complexity" evidence="9">
    <location>
        <begin position="1"/>
        <end position="15"/>
    </location>
</feature>